<reference evidence="10" key="2">
    <citation type="submission" date="2013-10" db="EMBL/GenBank/DDBJ databases">
        <authorList>
            <person name="Aslett M."/>
        </authorList>
    </citation>
    <scope>NUCLEOTIDE SEQUENCE</scope>
    <source>
        <strain evidence="10">Houghton</strain>
    </source>
</reference>
<dbReference type="PANTHER" id="PTHR43159:SF2">
    <property type="entry name" value="ENOYL-[ACYL-CARRIER-PROTEIN] REDUCTASE [NADH], CHLOROPLASTIC"/>
    <property type="match status" value="1"/>
</dbReference>
<feature type="signal peptide" evidence="9">
    <location>
        <begin position="1"/>
        <end position="25"/>
    </location>
</feature>
<protein>
    <submittedName>
        <fullName evidence="10">Enoyl-acyl carrier reductase, putative</fullName>
    </submittedName>
</protein>
<sequence length="546" mass="54956">MTRLLYPVAVLLLLLQQQQQQQAAAFRVGLGADPRGVADLPQQLRPAAAVPSASLQQQQQQQQHVAVVPQAATSSSSTNSSSSTAAAAAAAAGQELLSGPLPVDLRGKTAFVAGVADSNGYGWAICKLLRAAGAKILVGTWPPVYNLFKKGLETDRFAQDAALTLDPSAAAAAAAAAAGSGSDSGAAAAAAAANAAANVDMQFFKVYPLDAVFDYPEDVPPEVANNKRYAGVEGYTISEVAEKVKKDVGKIDILVHSLANGPEVTRPLLQTSRKGYLAAVSSSSYSFVSLLQHFLPLMNKGGAALALSYIASERVIPGYGGGMSSAKAALESDCRTLAFEAGRQQQVRVNCISAGPLKSRAAAAIGKTGEKTFIDLAIDYSKNNAPLQQIEGLGFRIVGISSSHSSSSSTTPPTTATSATSTAAATSAAAAGTAAPSTAGASTTASEAAAAAAPPPPPAPASAAGGAAARSTTAPTTAATSAAAAAAAAANMFVCLFQELEADDVGRAALFLLSSLARGVTGEVLYVDNGLHAMGQALDSKALNPN</sequence>
<feature type="region of interest" description="Disordered" evidence="8">
    <location>
        <begin position="402"/>
        <end position="421"/>
    </location>
</feature>
<dbReference type="AlphaFoldDB" id="U6GHH8"/>
<keyword evidence="9" id="KW-0732">Signal</keyword>
<evidence type="ECO:0000256" key="3">
    <source>
        <dbReference type="ARBA" id="ARBA00022516"/>
    </source>
</evidence>
<feature type="region of interest" description="Disordered" evidence="8">
    <location>
        <begin position="437"/>
        <end position="468"/>
    </location>
</feature>
<dbReference type="GeneID" id="25272512"/>
<evidence type="ECO:0000256" key="1">
    <source>
        <dbReference type="ARBA" id="ARBA00005189"/>
    </source>
</evidence>
<dbReference type="InterPro" id="IPR036291">
    <property type="entry name" value="NAD(P)-bd_dom_sf"/>
</dbReference>
<dbReference type="PRINTS" id="PR00081">
    <property type="entry name" value="GDHRDH"/>
</dbReference>
<dbReference type="GO" id="GO:0006633">
    <property type="term" value="P:fatty acid biosynthetic process"/>
    <property type="evidence" value="ECO:0007669"/>
    <property type="project" value="UniProtKB-KW"/>
</dbReference>
<evidence type="ECO:0000256" key="8">
    <source>
        <dbReference type="SAM" id="MobiDB-lite"/>
    </source>
</evidence>
<dbReference type="Proteomes" id="UP000018050">
    <property type="component" value="Unassembled WGS sequence"/>
</dbReference>
<dbReference type="RefSeq" id="XP_013250307.1">
    <property type="nucleotide sequence ID" value="XM_013394853.1"/>
</dbReference>
<proteinExistence type="inferred from homology"/>
<evidence type="ECO:0000256" key="5">
    <source>
        <dbReference type="ARBA" id="ARBA00023002"/>
    </source>
</evidence>
<dbReference type="EMBL" id="HG671052">
    <property type="protein sequence ID" value="CDI79625.1"/>
    <property type="molecule type" value="Genomic_DNA"/>
</dbReference>
<dbReference type="OrthoDB" id="354374at2759"/>
<keyword evidence="7" id="KW-0275">Fatty acid biosynthesis</keyword>
<feature type="compositionally biased region" description="Low complexity" evidence="8">
    <location>
        <begin position="437"/>
        <end position="452"/>
    </location>
</feature>
<evidence type="ECO:0000256" key="4">
    <source>
        <dbReference type="ARBA" id="ARBA00022832"/>
    </source>
</evidence>
<dbReference type="InterPro" id="IPR002347">
    <property type="entry name" value="SDR_fam"/>
</dbReference>
<keyword evidence="5" id="KW-0560">Oxidoreductase</keyword>
<evidence type="ECO:0000313" key="11">
    <source>
        <dbReference type="Proteomes" id="UP000018050"/>
    </source>
</evidence>
<dbReference type="Gene3D" id="1.10.8.400">
    <property type="entry name" value="Enoyl acyl carrier protein reductase"/>
    <property type="match status" value="1"/>
</dbReference>
<evidence type="ECO:0000256" key="2">
    <source>
        <dbReference type="ARBA" id="ARBA00009233"/>
    </source>
</evidence>
<comment type="pathway">
    <text evidence="1">Lipid metabolism.</text>
</comment>
<evidence type="ECO:0000256" key="7">
    <source>
        <dbReference type="ARBA" id="ARBA00023160"/>
    </source>
</evidence>
<keyword evidence="6" id="KW-0443">Lipid metabolism</keyword>
<organism evidence="10 11">
    <name type="scientific">Eimeria acervulina</name>
    <name type="common">Coccidian parasite</name>
    <dbReference type="NCBI Taxonomy" id="5801"/>
    <lineage>
        <taxon>Eukaryota</taxon>
        <taxon>Sar</taxon>
        <taxon>Alveolata</taxon>
        <taxon>Apicomplexa</taxon>
        <taxon>Conoidasida</taxon>
        <taxon>Coccidia</taxon>
        <taxon>Eucoccidiorida</taxon>
        <taxon>Eimeriorina</taxon>
        <taxon>Eimeriidae</taxon>
        <taxon>Eimeria</taxon>
    </lineage>
</organism>
<keyword evidence="3" id="KW-0444">Lipid biosynthesis</keyword>
<accession>U6GHH8</accession>
<dbReference type="GO" id="GO:0004318">
    <property type="term" value="F:enoyl-[acyl-carrier-protein] reductase (NADH) activity"/>
    <property type="evidence" value="ECO:0007669"/>
    <property type="project" value="InterPro"/>
</dbReference>
<keyword evidence="4" id="KW-0276">Fatty acid metabolism</keyword>
<dbReference type="Gene3D" id="3.40.50.720">
    <property type="entry name" value="NAD(P)-binding Rossmann-like Domain"/>
    <property type="match status" value="1"/>
</dbReference>
<dbReference type="VEuPathDB" id="ToxoDB:EAH_00044420"/>
<evidence type="ECO:0000313" key="10">
    <source>
        <dbReference type="EMBL" id="CDI79625.1"/>
    </source>
</evidence>
<dbReference type="PANTHER" id="PTHR43159">
    <property type="entry name" value="ENOYL-[ACYL-CARRIER-PROTEIN] REDUCTASE"/>
    <property type="match status" value="1"/>
</dbReference>
<keyword evidence="11" id="KW-1185">Reference proteome</keyword>
<evidence type="ECO:0000256" key="9">
    <source>
        <dbReference type="SAM" id="SignalP"/>
    </source>
</evidence>
<name>U6GHH8_EIMAC</name>
<evidence type="ECO:0000256" key="6">
    <source>
        <dbReference type="ARBA" id="ARBA00023098"/>
    </source>
</evidence>
<reference evidence="10" key="1">
    <citation type="submission" date="2013-10" db="EMBL/GenBank/DDBJ databases">
        <title>Genomic analysis of the causative agents of coccidiosis in chickens.</title>
        <authorList>
            <person name="Reid A.J."/>
            <person name="Blake D."/>
            <person name="Billington K."/>
            <person name="Browne H."/>
            <person name="Dunn M."/>
            <person name="Hung S."/>
            <person name="Kawahara F."/>
            <person name="Miranda-Saavedra D."/>
            <person name="Mourier T."/>
            <person name="Nagra H."/>
            <person name="Otto T.D."/>
            <person name="Rawlings N."/>
            <person name="Sanchez A."/>
            <person name="Sanders M."/>
            <person name="Subramaniam C."/>
            <person name="Tay Y."/>
            <person name="Dear P."/>
            <person name="Doerig C."/>
            <person name="Gruber A."/>
            <person name="Parkinson J."/>
            <person name="Shirley M."/>
            <person name="Wan K.L."/>
            <person name="Berriman M."/>
            <person name="Tomley F."/>
            <person name="Pain A."/>
        </authorList>
    </citation>
    <scope>NUCLEOTIDE SEQUENCE</scope>
    <source>
        <strain evidence="10">Houghton</strain>
    </source>
</reference>
<dbReference type="InterPro" id="IPR014358">
    <property type="entry name" value="Enoyl-ACP_Rdtase_NADH"/>
</dbReference>
<dbReference type="Pfam" id="PF13561">
    <property type="entry name" value="adh_short_C2"/>
    <property type="match status" value="2"/>
</dbReference>
<gene>
    <name evidence="10" type="ORF">EAH_00044420</name>
</gene>
<feature type="chain" id="PRO_5004670590" evidence="9">
    <location>
        <begin position="26"/>
        <end position="546"/>
    </location>
</feature>
<comment type="similarity">
    <text evidence="2">Belongs to the short-chain dehydrogenases/reductases (SDR) family. FabI subfamily.</text>
</comment>
<dbReference type="SUPFAM" id="SSF51735">
    <property type="entry name" value="NAD(P)-binding Rossmann-fold domains"/>
    <property type="match status" value="3"/>
</dbReference>